<dbReference type="Proteomes" id="UP000812287">
    <property type="component" value="Unassembled WGS sequence"/>
</dbReference>
<reference evidence="2" key="1">
    <citation type="submission" date="2020-11" db="EMBL/GenBank/DDBJ databases">
        <title>Adaptations for nitrogen fixation in a non-lichenized fungal sporocarp promotes dispersal by wood-feeding termites.</title>
        <authorList>
            <consortium name="DOE Joint Genome Institute"/>
            <person name="Koch R.A."/>
            <person name="Yoon G."/>
            <person name="Arayal U."/>
            <person name="Lail K."/>
            <person name="Amirebrahimi M."/>
            <person name="Labutti K."/>
            <person name="Lipzen A."/>
            <person name="Riley R."/>
            <person name="Barry K."/>
            <person name="Henrissat B."/>
            <person name="Grigoriev I.V."/>
            <person name="Herr J.R."/>
            <person name="Aime M.C."/>
        </authorList>
    </citation>
    <scope>NUCLEOTIDE SEQUENCE</scope>
    <source>
        <strain evidence="2">MCA 3950</strain>
    </source>
</reference>
<protein>
    <submittedName>
        <fullName evidence="2">Uncharacterized protein</fullName>
    </submittedName>
</protein>
<dbReference type="RefSeq" id="XP_043042190.1">
    <property type="nucleotide sequence ID" value="XM_043185798.1"/>
</dbReference>
<keyword evidence="3" id="KW-1185">Reference proteome</keyword>
<name>A0A9P7VXS3_9AGAR</name>
<dbReference type="EMBL" id="MU250529">
    <property type="protein sequence ID" value="KAG7448690.1"/>
    <property type="molecule type" value="Genomic_DNA"/>
</dbReference>
<sequence>MSPAEDPSARKAPKSTDDPTVVVGAQEIQPDKVTQPSYDPIVQEVVEDADGAQGSLLKPGKTDTKLEGSIKSQLDNSFPEPPPPPGIIPKGPITSPVVGGPKPKPKPPIRPAPRPST</sequence>
<feature type="compositionally biased region" description="Pro residues" evidence="1">
    <location>
        <begin position="106"/>
        <end position="117"/>
    </location>
</feature>
<evidence type="ECO:0000256" key="1">
    <source>
        <dbReference type="SAM" id="MobiDB-lite"/>
    </source>
</evidence>
<dbReference type="AlphaFoldDB" id="A0A9P7VXS3"/>
<feature type="compositionally biased region" description="Low complexity" evidence="1">
    <location>
        <begin position="88"/>
        <end position="101"/>
    </location>
</feature>
<proteinExistence type="predicted"/>
<feature type="region of interest" description="Disordered" evidence="1">
    <location>
        <begin position="1"/>
        <end position="117"/>
    </location>
</feature>
<gene>
    <name evidence="2" type="ORF">BT62DRAFT_929783</name>
</gene>
<organism evidence="2 3">
    <name type="scientific">Guyanagaster necrorhizus</name>
    <dbReference type="NCBI Taxonomy" id="856835"/>
    <lineage>
        <taxon>Eukaryota</taxon>
        <taxon>Fungi</taxon>
        <taxon>Dikarya</taxon>
        <taxon>Basidiomycota</taxon>
        <taxon>Agaricomycotina</taxon>
        <taxon>Agaricomycetes</taxon>
        <taxon>Agaricomycetidae</taxon>
        <taxon>Agaricales</taxon>
        <taxon>Marasmiineae</taxon>
        <taxon>Physalacriaceae</taxon>
        <taxon>Guyanagaster</taxon>
    </lineage>
</organism>
<accession>A0A9P7VXS3</accession>
<evidence type="ECO:0000313" key="3">
    <source>
        <dbReference type="Proteomes" id="UP000812287"/>
    </source>
</evidence>
<evidence type="ECO:0000313" key="2">
    <source>
        <dbReference type="EMBL" id="KAG7448690.1"/>
    </source>
</evidence>
<comment type="caution">
    <text evidence="2">The sequence shown here is derived from an EMBL/GenBank/DDBJ whole genome shotgun (WGS) entry which is preliminary data.</text>
</comment>
<dbReference type="OrthoDB" id="3002793at2759"/>
<dbReference type="GeneID" id="66108095"/>